<proteinExistence type="predicted"/>
<gene>
    <name evidence="3" type="ORF">FHR04_20450</name>
    <name evidence="2" type="ORF">HNQ04_004176</name>
</gene>
<feature type="coiled-coil region" evidence="1">
    <location>
        <begin position="161"/>
        <end position="209"/>
    </location>
</feature>
<dbReference type="EMBL" id="VDMO01000051">
    <property type="protein sequence ID" value="TNM61982.1"/>
    <property type="molecule type" value="Genomic_DNA"/>
</dbReference>
<name>A0A5C4XF19_9DEIO</name>
<reference evidence="3 4" key="1">
    <citation type="submission" date="2019-06" db="EMBL/GenBank/DDBJ databases">
        <title>Genome sequence of Deinococcus radiopugnans ATCC 19172.</title>
        <authorList>
            <person name="Maclea K.S."/>
            <person name="Maynard C.R."/>
        </authorList>
    </citation>
    <scope>NUCLEOTIDE SEQUENCE [LARGE SCALE GENOMIC DNA]</scope>
    <source>
        <strain evidence="3 4">ATCC 19172</strain>
    </source>
</reference>
<accession>A0A5C4XF19</accession>
<evidence type="ECO:0000256" key="1">
    <source>
        <dbReference type="SAM" id="Coils"/>
    </source>
</evidence>
<evidence type="ECO:0000313" key="4">
    <source>
        <dbReference type="Proteomes" id="UP000313988"/>
    </source>
</evidence>
<evidence type="ECO:0000313" key="2">
    <source>
        <dbReference type="EMBL" id="MBB6018894.1"/>
    </source>
</evidence>
<comment type="caution">
    <text evidence="3">The sequence shown here is derived from an EMBL/GenBank/DDBJ whole genome shotgun (WGS) entry which is preliminary data.</text>
</comment>
<keyword evidence="1" id="KW-0175">Coiled coil</keyword>
<dbReference type="RefSeq" id="WP_139405023.1">
    <property type="nucleotide sequence ID" value="NZ_JACHEW010000050.1"/>
</dbReference>
<dbReference type="OrthoDB" id="9948533at2"/>
<dbReference type="AlphaFoldDB" id="A0A5C4XF19"/>
<keyword evidence="5" id="KW-1185">Reference proteome</keyword>
<evidence type="ECO:0000313" key="3">
    <source>
        <dbReference type="EMBL" id="TNM61982.1"/>
    </source>
</evidence>
<protein>
    <submittedName>
        <fullName evidence="3">Uncharacterized protein</fullName>
    </submittedName>
</protein>
<dbReference type="EMBL" id="JACHEW010000050">
    <property type="protein sequence ID" value="MBB6018894.1"/>
    <property type="molecule type" value="Genomic_DNA"/>
</dbReference>
<evidence type="ECO:0000313" key="5">
    <source>
        <dbReference type="Proteomes" id="UP000629870"/>
    </source>
</evidence>
<dbReference type="Proteomes" id="UP000629870">
    <property type="component" value="Unassembled WGS sequence"/>
</dbReference>
<dbReference type="Proteomes" id="UP000313988">
    <property type="component" value="Unassembled WGS sequence"/>
</dbReference>
<sequence length="220" mass="24731">MTLEPHHAAELQLMADEAGVKLSAFCAHVLERYSLQDRQVMTGDILKLAFEQQTELMQQNIRVALNEQMNRVRSLLARTSLESGSTKQMVGLLVKDTFGKDKGPEYIERAWNFAVHQLKEPTPQIRAALSELAAGMGNDDPGLLLKVRESSEQMTAGLKDVQALTAQVQALQQQQQQLVNYLGTLNQQVKEARNAMVMATHKLEDTEEDLRNKPKGFFNR</sequence>
<reference evidence="2 5" key="2">
    <citation type="submission" date="2020-08" db="EMBL/GenBank/DDBJ databases">
        <title>Genomic Encyclopedia of Type Strains, Phase IV (KMG-IV): sequencing the most valuable type-strain genomes for metagenomic binning, comparative biology and taxonomic classification.</title>
        <authorList>
            <person name="Goeker M."/>
        </authorList>
    </citation>
    <scope>NUCLEOTIDE SEQUENCE [LARGE SCALE GENOMIC DNA]</scope>
    <source>
        <strain evidence="2 5">DSM 12027</strain>
    </source>
</reference>
<organism evidence="3 4">
    <name type="scientific">Deinococcus radiopugnans ATCC 19172</name>
    <dbReference type="NCBI Taxonomy" id="585398"/>
    <lineage>
        <taxon>Bacteria</taxon>
        <taxon>Thermotogati</taxon>
        <taxon>Deinococcota</taxon>
        <taxon>Deinococci</taxon>
        <taxon>Deinococcales</taxon>
        <taxon>Deinococcaceae</taxon>
        <taxon>Deinococcus</taxon>
    </lineage>
</organism>